<dbReference type="GO" id="GO:0015562">
    <property type="term" value="F:efflux transmembrane transporter activity"/>
    <property type="evidence" value="ECO:0007669"/>
    <property type="project" value="TreeGrafter"/>
</dbReference>
<evidence type="ECO:0000313" key="5">
    <source>
        <dbReference type="EMBL" id="SFT65618.1"/>
    </source>
</evidence>
<protein>
    <submittedName>
        <fullName evidence="5">RND family efflux transporter, MFP subunit</fullName>
    </submittedName>
</protein>
<comment type="similarity">
    <text evidence="1">Belongs to the membrane fusion protein (MFP) (TC 8.A.1) family.</text>
</comment>
<dbReference type="Pfam" id="PF25954">
    <property type="entry name" value="Beta-barrel_RND_2"/>
    <property type="match status" value="1"/>
</dbReference>
<dbReference type="AlphaFoldDB" id="A0A1I6ZSC6"/>
<evidence type="ECO:0000313" key="6">
    <source>
        <dbReference type="Proteomes" id="UP000236454"/>
    </source>
</evidence>
<feature type="coiled-coil region" evidence="2">
    <location>
        <begin position="26"/>
        <end position="53"/>
    </location>
</feature>
<dbReference type="Gene3D" id="2.40.50.100">
    <property type="match status" value="1"/>
</dbReference>
<feature type="domain" description="CusB-like beta-barrel" evidence="4">
    <location>
        <begin position="219"/>
        <end position="289"/>
    </location>
</feature>
<dbReference type="RefSeq" id="WP_090247984.1">
    <property type="nucleotide sequence ID" value="NZ_FPAS01000002.1"/>
</dbReference>
<dbReference type="GO" id="GO:1990281">
    <property type="term" value="C:efflux pump complex"/>
    <property type="evidence" value="ECO:0007669"/>
    <property type="project" value="TreeGrafter"/>
</dbReference>
<evidence type="ECO:0000256" key="3">
    <source>
        <dbReference type="SAM" id="SignalP"/>
    </source>
</evidence>
<dbReference type="PANTHER" id="PTHR30469">
    <property type="entry name" value="MULTIDRUG RESISTANCE PROTEIN MDTA"/>
    <property type="match status" value="1"/>
</dbReference>
<accession>A0A1I6ZSC6</accession>
<feature type="signal peptide" evidence="3">
    <location>
        <begin position="1"/>
        <end position="17"/>
    </location>
</feature>
<dbReference type="InterPro" id="IPR058792">
    <property type="entry name" value="Beta-barrel_RND_2"/>
</dbReference>
<dbReference type="OrthoDB" id="9806939at2"/>
<feature type="coiled-coil region" evidence="2">
    <location>
        <begin position="157"/>
        <end position="184"/>
    </location>
</feature>
<evidence type="ECO:0000256" key="1">
    <source>
        <dbReference type="ARBA" id="ARBA00009477"/>
    </source>
</evidence>
<dbReference type="STRING" id="477690.SAMN05216474_1587"/>
<dbReference type="Gene3D" id="1.10.287.470">
    <property type="entry name" value="Helix hairpin bin"/>
    <property type="match status" value="1"/>
</dbReference>
<proteinExistence type="inferred from homology"/>
<dbReference type="Gene3D" id="2.40.30.170">
    <property type="match status" value="1"/>
</dbReference>
<evidence type="ECO:0000259" key="4">
    <source>
        <dbReference type="Pfam" id="PF25954"/>
    </source>
</evidence>
<dbReference type="NCBIfam" id="TIGR01730">
    <property type="entry name" value="RND_mfp"/>
    <property type="match status" value="1"/>
</dbReference>
<sequence length="375" mass="41348">MKKFNFLVVAVLGVAVAACNSPMGSLDKLKKEKAELKDKIKELDDKIAALDTVKEYVYPLVEFGAARTDKYVHKISVQGAVETDKDALINAETGGVIQRILVKEGQRVSKGQTLVTLDAEILSSSINEVKTSLSFAEYMLDKQKQLMERGVGSEFELKQAENQVNSLRSKLETLSAQRKQASVTAPFSGVVDRIFPKEGEIAGPQSPLVRLVNNSEVRITADISESHLTAVNIGTPIEVYVPTLKDTFNMEVTAKANYIEPTNRTFRIQSSLKGNKQLLPNMVAELHITDMILDSVMVVPTQSILKTQQNESFLYVANHEGSETYNVRRVYLEVISAFQGESAIRILSGELKDGDVVVAKGARGITEKDLVKEKK</sequence>
<name>A0A1I6ZSC6_9FLAO</name>
<dbReference type="PANTHER" id="PTHR30469:SF15">
    <property type="entry name" value="HLYD FAMILY OF SECRETION PROTEINS"/>
    <property type="match status" value="1"/>
</dbReference>
<keyword evidence="3" id="KW-0732">Signal</keyword>
<dbReference type="Gene3D" id="2.40.420.20">
    <property type="match status" value="1"/>
</dbReference>
<organism evidence="5 6">
    <name type="scientific">Lishizhenia tianjinensis</name>
    <dbReference type="NCBI Taxonomy" id="477690"/>
    <lineage>
        <taxon>Bacteria</taxon>
        <taxon>Pseudomonadati</taxon>
        <taxon>Bacteroidota</taxon>
        <taxon>Flavobacteriia</taxon>
        <taxon>Flavobacteriales</taxon>
        <taxon>Crocinitomicaceae</taxon>
        <taxon>Lishizhenia</taxon>
    </lineage>
</organism>
<dbReference type="EMBL" id="FPAS01000002">
    <property type="protein sequence ID" value="SFT65618.1"/>
    <property type="molecule type" value="Genomic_DNA"/>
</dbReference>
<dbReference type="SUPFAM" id="SSF111369">
    <property type="entry name" value="HlyD-like secretion proteins"/>
    <property type="match status" value="1"/>
</dbReference>
<reference evidence="5 6" key="1">
    <citation type="submission" date="2016-10" db="EMBL/GenBank/DDBJ databases">
        <authorList>
            <person name="de Groot N.N."/>
        </authorList>
    </citation>
    <scope>NUCLEOTIDE SEQUENCE [LARGE SCALE GENOMIC DNA]</scope>
    <source>
        <strain evidence="5 6">CGMCC 1.7005</strain>
    </source>
</reference>
<feature type="chain" id="PRO_5014647375" evidence="3">
    <location>
        <begin position="18"/>
        <end position="375"/>
    </location>
</feature>
<dbReference type="Proteomes" id="UP000236454">
    <property type="component" value="Unassembled WGS sequence"/>
</dbReference>
<keyword evidence="6" id="KW-1185">Reference proteome</keyword>
<dbReference type="PROSITE" id="PS51257">
    <property type="entry name" value="PROKAR_LIPOPROTEIN"/>
    <property type="match status" value="1"/>
</dbReference>
<dbReference type="InterPro" id="IPR006143">
    <property type="entry name" value="RND_pump_MFP"/>
</dbReference>
<gene>
    <name evidence="5" type="ORF">SAMN05216474_1587</name>
</gene>
<keyword evidence="2" id="KW-0175">Coiled coil</keyword>
<evidence type="ECO:0000256" key="2">
    <source>
        <dbReference type="SAM" id="Coils"/>
    </source>
</evidence>